<protein>
    <submittedName>
        <fullName evidence="1">Tetraacyldisaccharide 4'-kinase</fullName>
    </submittedName>
</protein>
<sequence>MSGFHHLFSLDSAYLEVNATHLEMRNSNLMGYGGADEARMLQRHFIGTSMKICVCANRAATAASFLHKHGFIYPLDITCFKKPIPERRVSDKIGVVILDDGM</sequence>
<comment type="caution">
    <text evidence="1">The sequence shown here is derived from an EMBL/GenBank/DDBJ whole genome shotgun (WGS) entry which is preliminary data.</text>
</comment>
<accession>A0A2U1NUV3</accession>
<evidence type="ECO:0000313" key="1">
    <source>
        <dbReference type="EMBL" id="PWA77313.1"/>
    </source>
</evidence>
<dbReference type="OrthoDB" id="10266567at2759"/>
<evidence type="ECO:0000313" key="2">
    <source>
        <dbReference type="Proteomes" id="UP000245207"/>
    </source>
</evidence>
<dbReference type="Proteomes" id="UP000245207">
    <property type="component" value="Unassembled WGS sequence"/>
</dbReference>
<reference evidence="1 2" key="1">
    <citation type="journal article" date="2018" name="Mol. Plant">
        <title>The genome of Artemisia annua provides insight into the evolution of Asteraceae family and artemisinin biosynthesis.</title>
        <authorList>
            <person name="Shen Q."/>
            <person name="Zhang L."/>
            <person name="Liao Z."/>
            <person name="Wang S."/>
            <person name="Yan T."/>
            <person name="Shi P."/>
            <person name="Liu M."/>
            <person name="Fu X."/>
            <person name="Pan Q."/>
            <person name="Wang Y."/>
            <person name="Lv Z."/>
            <person name="Lu X."/>
            <person name="Zhang F."/>
            <person name="Jiang W."/>
            <person name="Ma Y."/>
            <person name="Chen M."/>
            <person name="Hao X."/>
            <person name="Li L."/>
            <person name="Tang Y."/>
            <person name="Lv G."/>
            <person name="Zhou Y."/>
            <person name="Sun X."/>
            <person name="Brodelius P.E."/>
            <person name="Rose J.K.C."/>
            <person name="Tang K."/>
        </authorList>
    </citation>
    <scope>NUCLEOTIDE SEQUENCE [LARGE SCALE GENOMIC DNA]</scope>
    <source>
        <strain evidence="2">cv. Huhao1</strain>
        <tissue evidence="1">Leaf</tissue>
    </source>
</reference>
<organism evidence="1 2">
    <name type="scientific">Artemisia annua</name>
    <name type="common">Sweet wormwood</name>
    <dbReference type="NCBI Taxonomy" id="35608"/>
    <lineage>
        <taxon>Eukaryota</taxon>
        <taxon>Viridiplantae</taxon>
        <taxon>Streptophyta</taxon>
        <taxon>Embryophyta</taxon>
        <taxon>Tracheophyta</taxon>
        <taxon>Spermatophyta</taxon>
        <taxon>Magnoliopsida</taxon>
        <taxon>eudicotyledons</taxon>
        <taxon>Gunneridae</taxon>
        <taxon>Pentapetalae</taxon>
        <taxon>asterids</taxon>
        <taxon>campanulids</taxon>
        <taxon>Asterales</taxon>
        <taxon>Asteraceae</taxon>
        <taxon>Asteroideae</taxon>
        <taxon>Anthemideae</taxon>
        <taxon>Artemisiinae</taxon>
        <taxon>Artemisia</taxon>
    </lineage>
</organism>
<dbReference type="STRING" id="35608.A0A2U1NUV3"/>
<keyword evidence="1" id="KW-0808">Transferase</keyword>
<name>A0A2U1NUV3_ARTAN</name>
<keyword evidence="1" id="KW-0418">Kinase</keyword>
<keyword evidence="2" id="KW-1185">Reference proteome</keyword>
<dbReference type="GO" id="GO:0016301">
    <property type="term" value="F:kinase activity"/>
    <property type="evidence" value="ECO:0007669"/>
    <property type="project" value="UniProtKB-KW"/>
</dbReference>
<dbReference type="EMBL" id="PKPP01002144">
    <property type="protein sequence ID" value="PWA77313.1"/>
    <property type="molecule type" value="Genomic_DNA"/>
</dbReference>
<dbReference type="AlphaFoldDB" id="A0A2U1NUV3"/>
<proteinExistence type="predicted"/>
<gene>
    <name evidence="1" type="ORF">CTI12_AA225210</name>
</gene>